<evidence type="ECO:0000313" key="3">
    <source>
        <dbReference type="EMBL" id="KAJ3563058.1"/>
    </source>
</evidence>
<evidence type="ECO:0000259" key="2">
    <source>
        <dbReference type="Pfam" id="PF20151"/>
    </source>
</evidence>
<feature type="transmembrane region" description="Helical" evidence="1">
    <location>
        <begin position="12"/>
        <end position="31"/>
    </location>
</feature>
<keyword evidence="4" id="KW-1185">Reference proteome</keyword>
<dbReference type="Pfam" id="PF20151">
    <property type="entry name" value="DUF6533"/>
    <property type="match status" value="1"/>
</dbReference>
<feature type="transmembrane region" description="Helical" evidence="1">
    <location>
        <begin position="98"/>
        <end position="116"/>
    </location>
</feature>
<evidence type="ECO:0000256" key="1">
    <source>
        <dbReference type="SAM" id="Phobius"/>
    </source>
</evidence>
<keyword evidence="1" id="KW-1133">Transmembrane helix</keyword>
<feature type="transmembrane region" description="Helical" evidence="1">
    <location>
        <begin position="218"/>
        <end position="239"/>
    </location>
</feature>
<evidence type="ECO:0000313" key="4">
    <source>
        <dbReference type="Proteomes" id="UP001213000"/>
    </source>
</evidence>
<keyword evidence="1" id="KW-0472">Membrane</keyword>
<accession>A0AAD5VKW8</accession>
<dbReference type="EMBL" id="JANIEX010000801">
    <property type="protein sequence ID" value="KAJ3563058.1"/>
    <property type="molecule type" value="Genomic_DNA"/>
</dbReference>
<comment type="caution">
    <text evidence="3">The sequence shown here is derived from an EMBL/GenBank/DDBJ whole genome shotgun (WGS) entry which is preliminary data.</text>
</comment>
<keyword evidence="1" id="KW-0812">Transmembrane</keyword>
<feature type="transmembrane region" description="Helical" evidence="1">
    <location>
        <begin position="176"/>
        <end position="197"/>
    </location>
</feature>
<protein>
    <recommendedName>
        <fullName evidence="2">DUF6533 domain-containing protein</fullName>
    </recommendedName>
</protein>
<gene>
    <name evidence="3" type="ORF">NP233_g9186</name>
</gene>
<dbReference type="AlphaFoldDB" id="A0AAD5VKW8"/>
<organism evidence="3 4">
    <name type="scientific">Leucocoprinus birnbaumii</name>
    <dbReference type="NCBI Taxonomy" id="56174"/>
    <lineage>
        <taxon>Eukaryota</taxon>
        <taxon>Fungi</taxon>
        <taxon>Dikarya</taxon>
        <taxon>Basidiomycota</taxon>
        <taxon>Agaricomycotina</taxon>
        <taxon>Agaricomycetes</taxon>
        <taxon>Agaricomycetidae</taxon>
        <taxon>Agaricales</taxon>
        <taxon>Agaricineae</taxon>
        <taxon>Agaricaceae</taxon>
        <taxon>Leucocoprinus</taxon>
    </lineage>
</organism>
<dbReference type="Proteomes" id="UP001213000">
    <property type="component" value="Unassembled WGS sequence"/>
</dbReference>
<name>A0AAD5VKW8_9AGAR</name>
<feature type="transmembrane region" description="Helical" evidence="1">
    <location>
        <begin position="123"/>
        <end position="145"/>
    </location>
</feature>
<dbReference type="InterPro" id="IPR045340">
    <property type="entry name" value="DUF6533"/>
</dbReference>
<proteinExistence type="predicted"/>
<sequence>MKLTEADYESLQVNWILSIVSMTLIIYDYLLTFNDEVERFWPRRLKYLLRIGSYDNECNTDSGPHDQYNSPTFWSGLTWAALLFCLNRCKHLQVFHQYMVLIIQALVASMMTMRVYALYDRKLWIVILFIIVCSSAVGVATWAIMMGTRPEVEAHPSVVPTPYGCGMPMSETGAHYVVLAWTGELVFDILVFGMTLYKTLTLPRGGGIGLVSKIMRDGTMYFGAMVLVNVGNFLCLLLGGPLSRSSVTMLTNVISSVMVSRLMLNLRDPKLRHSNGQVTREVFAQESTINGLGFRRAGNESWFGMWGIMTTGVEDSRI</sequence>
<feature type="domain" description="DUF6533" evidence="2">
    <location>
        <begin position="18"/>
        <end position="46"/>
    </location>
</feature>
<reference evidence="3" key="1">
    <citation type="submission" date="2022-07" db="EMBL/GenBank/DDBJ databases">
        <title>Genome Sequence of Leucocoprinus birnbaumii.</title>
        <authorList>
            <person name="Buettner E."/>
        </authorList>
    </citation>
    <scope>NUCLEOTIDE SEQUENCE</scope>
    <source>
        <strain evidence="3">VT141</strain>
    </source>
</reference>